<comment type="similarity">
    <text evidence="1">Belongs to the DNA polymerase type-B family.</text>
</comment>
<evidence type="ECO:0000256" key="1">
    <source>
        <dbReference type="ARBA" id="ARBA00005755"/>
    </source>
</evidence>
<dbReference type="NCBIfam" id="NF004416">
    <property type="entry name" value="PRK05761.1-2"/>
    <property type="match status" value="1"/>
</dbReference>
<dbReference type="EC" id="2.7.7.7" evidence="2"/>
<evidence type="ECO:0000313" key="10">
    <source>
        <dbReference type="Proteomes" id="UP000013307"/>
    </source>
</evidence>
<dbReference type="PANTHER" id="PTHR10322">
    <property type="entry name" value="DNA POLYMERASE CATALYTIC SUBUNIT"/>
    <property type="match status" value="1"/>
</dbReference>
<dbReference type="CDD" id="cd05531">
    <property type="entry name" value="POLBc_B2"/>
    <property type="match status" value="1"/>
</dbReference>
<dbReference type="InterPro" id="IPR012337">
    <property type="entry name" value="RNaseH-like_sf"/>
</dbReference>
<keyword evidence="5" id="KW-0239">DNA-directed DNA polymerase</keyword>
<dbReference type="SUPFAM" id="SSF56672">
    <property type="entry name" value="DNA/RNA polymerases"/>
    <property type="match status" value="1"/>
</dbReference>
<sequence>MVHFPDRHKHSALIEDLESRYRVEEATIRTIFGEKEGYRISAPRKVARLIEIQAPEAELFNADIRREVDYLAGRNLTCMAEPFEDRFSLKLPELEVFECRVRFDDPLRPSEVVAIESKPFRAEGRERIILEEFMNHLDSKNPDVVVMDNADIAARLMFEKCRKYGIDFTLSRGKIRFLKANSYYSYGAVKYRKGALIPEGRILIDSTSFAYQEYGLNGILFTSKLTALSANLTSRFTPGTLISSYEVYEALNRGIAVPYRKWNAETPRKVEELREKDKGGLILQPEPGIYENVAQLDFTSMYPTIIVKYNLSPESISGRRGFLSTILKPLLGLRIKTKRMKKSKPEVAGIDTALKWMLVTCFGYTGFRNAKFGSIAVHEAITGIGREILLKSIKVVEAGVDAGVEVIHAMVDSIFVRNPNGKLKEKIERETGMLLDEDRYFWIVFLPKKDGFGNAARYYGLLESGELKLRGVMARKRDTPEYIRRSQLEMFSLLRKARTIEELCTLEEKLNRIYRKYRTEMRHANPEEFLIRRRISRTSYTRSSLEASAVKELKRLGVELFPGMEIEYAVVDFSRKAVSVNPDSIDINYYTRMLEKAYEEVHFSIRCAVERVQKS</sequence>
<dbReference type="Gene3D" id="1.10.132.60">
    <property type="entry name" value="DNA polymerase family B, C-terminal domain"/>
    <property type="match status" value="1"/>
</dbReference>
<gene>
    <name evidence="9" type="ORF">Asulf_01400</name>
</gene>
<protein>
    <recommendedName>
        <fullName evidence="2">DNA-directed DNA polymerase</fullName>
        <ecNumber evidence="2">2.7.7.7</ecNumber>
    </recommendedName>
</protein>
<dbReference type="EMBL" id="CP005290">
    <property type="protein sequence ID" value="AGK61389.1"/>
    <property type="molecule type" value="Genomic_DNA"/>
</dbReference>
<dbReference type="HOGENOM" id="CLU_000203_6_2_2"/>
<dbReference type="KEGG" id="ast:Asulf_01400"/>
<dbReference type="GO" id="GO:0000166">
    <property type="term" value="F:nucleotide binding"/>
    <property type="evidence" value="ECO:0007669"/>
    <property type="project" value="InterPro"/>
</dbReference>
<dbReference type="InterPro" id="IPR042087">
    <property type="entry name" value="DNA_pol_B_thumb"/>
</dbReference>
<dbReference type="InterPro" id="IPR023211">
    <property type="entry name" value="DNA_pol_palm_dom_sf"/>
</dbReference>
<keyword evidence="6" id="KW-0238">DNA-binding</keyword>
<dbReference type="Proteomes" id="UP000013307">
    <property type="component" value="Chromosome"/>
</dbReference>
<name>N0BCQ0_9EURY</name>
<evidence type="ECO:0000259" key="8">
    <source>
        <dbReference type="Pfam" id="PF00136"/>
    </source>
</evidence>
<evidence type="ECO:0000256" key="5">
    <source>
        <dbReference type="ARBA" id="ARBA00022932"/>
    </source>
</evidence>
<dbReference type="GO" id="GO:0006261">
    <property type="term" value="P:DNA-templated DNA replication"/>
    <property type="evidence" value="ECO:0007669"/>
    <property type="project" value="TreeGrafter"/>
</dbReference>
<dbReference type="GO" id="GO:0003887">
    <property type="term" value="F:DNA-directed DNA polymerase activity"/>
    <property type="evidence" value="ECO:0007669"/>
    <property type="project" value="UniProtKB-KW"/>
</dbReference>
<dbReference type="InterPro" id="IPR050240">
    <property type="entry name" value="DNA_pol_type-B"/>
</dbReference>
<feature type="domain" description="DNA-directed DNA polymerase family B multifunctional" evidence="8">
    <location>
        <begin position="319"/>
        <end position="422"/>
    </location>
</feature>
<evidence type="ECO:0000313" key="9">
    <source>
        <dbReference type="EMBL" id="AGK61389.1"/>
    </source>
</evidence>
<reference evidence="9 10" key="1">
    <citation type="journal article" date="2013" name="Genome Announc.">
        <title>Complete Genome Sequence of the Thermophilic and Facultatively Chemolithoautotrophic Sulfate Reducer Archaeoglobus sulfaticallidus Strain PM70-1T.</title>
        <authorList>
            <person name="Stokke R."/>
            <person name="Hocking W.P."/>
            <person name="Steinsbu B.O."/>
            <person name="Steen I.H."/>
        </authorList>
    </citation>
    <scope>NUCLEOTIDE SEQUENCE [LARGE SCALE GENOMIC DNA]</scope>
    <source>
        <strain evidence="9">PM70-1</strain>
    </source>
</reference>
<keyword evidence="4" id="KW-0548">Nucleotidyltransferase</keyword>
<dbReference type="InterPro" id="IPR036397">
    <property type="entry name" value="RNaseH_sf"/>
</dbReference>
<evidence type="ECO:0000256" key="2">
    <source>
        <dbReference type="ARBA" id="ARBA00012417"/>
    </source>
</evidence>
<comment type="catalytic activity">
    <reaction evidence="7">
        <text>DNA(n) + a 2'-deoxyribonucleoside 5'-triphosphate = DNA(n+1) + diphosphate</text>
        <dbReference type="Rhea" id="RHEA:22508"/>
        <dbReference type="Rhea" id="RHEA-COMP:17339"/>
        <dbReference type="Rhea" id="RHEA-COMP:17340"/>
        <dbReference type="ChEBI" id="CHEBI:33019"/>
        <dbReference type="ChEBI" id="CHEBI:61560"/>
        <dbReference type="ChEBI" id="CHEBI:173112"/>
        <dbReference type="EC" id="2.7.7.7"/>
    </reaction>
</comment>
<dbReference type="InterPro" id="IPR006134">
    <property type="entry name" value="DNA-dir_DNA_pol_B_multi_dom"/>
</dbReference>
<dbReference type="PANTHER" id="PTHR10322:SF23">
    <property type="entry name" value="DNA POLYMERASE DELTA CATALYTIC SUBUNIT"/>
    <property type="match status" value="1"/>
</dbReference>
<evidence type="ECO:0000256" key="6">
    <source>
        <dbReference type="ARBA" id="ARBA00023125"/>
    </source>
</evidence>
<accession>N0BCQ0</accession>
<dbReference type="Gene3D" id="1.10.287.690">
    <property type="entry name" value="Helix hairpin bin"/>
    <property type="match status" value="1"/>
</dbReference>
<dbReference type="InterPro" id="IPR043502">
    <property type="entry name" value="DNA/RNA_pol_sf"/>
</dbReference>
<proteinExistence type="inferred from homology"/>
<dbReference type="SMART" id="SM00486">
    <property type="entry name" value="POLBc"/>
    <property type="match status" value="1"/>
</dbReference>
<dbReference type="InterPro" id="IPR006172">
    <property type="entry name" value="DNA-dir_DNA_pol_B"/>
</dbReference>
<dbReference type="GO" id="GO:0003677">
    <property type="term" value="F:DNA binding"/>
    <property type="evidence" value="ECO:0007669"/>
    <property type="project" value="UniProtKB-KW"/>
</dbReference>
<dbReference type="Pfam" id="PF00136">
    <property type="entry name" value="DNA_pol_B"/>
    <property type="match status" value="2"/>
</dbReference>
<evidence type="ECO:0000256" key="3">
    <source>
        <dbReference type="ARBA" id="ARBA00022679"/>
    </source>
</evidence>
<dbReference type="Gene3D" id="3.90.1600.10">
    <property type="entry name" value="Palm domain of DNA polymerase"/>
    <property type="match status" value="2"/>
</dbReference>
<organism evidence="9 10">
    <name type="scientific">Archaeoglobus sulfaticallidus PM70-1</name>
    <dbReference type="NCBI Taxonomy" id="387631"/>
    <lineage>
        <taxon>Archaea</taxon>
        <taxon>Methanobacteriati</taxon>
        <taxon>Methanobacteriota</taxon>
        <taxon>Archaeoglobi</taxon>
        <taxon>Archaeoglobales</taxon>
        <taxon>Archaeoglobaceae</taxon>
        <taxon>Archaeoglobus</taxon>
    </lineage>
</organism>
<evidence type="ECO:0000256" key="7">
    <source>
        <dbReference type="ARBA" id="ARBA00049244"/>
    </source>
</evidence>
<dbReference type="eggNOG" id="arCOG00329">
    <property type="taxonomic scope" value="Archaea"/>
</dbReference>
<keyword evidence="10" id="KW-1185">Reference proteome</keyword>
<dbReference type="Gene3D" id="3.30.420.10">
    <property type="entry name" value="Ribonuclease H-like superfamily/Ribonuclease H"/>
    <property type="match status" value="1"/>
</dbReference>
<dbReference type="AlphaFoldDB" id="N0BCQ0"/>
<evidence type="ECO:0000256" key="4">
    <source>
        <dbReference type="ARBA" id="ARBA00022695"/>
    </source>
</evidence>
<keyword evidence="3" id="KW-0808">Transferase</keyword>
<dbReference type="STRING" id="387631.Asulf_01400"/>
<feature type="domain" description="DNA-directed DNA polymerase family B multifunctional" evidence="8">
    <location>
        <begin position="275"/>
        <end position="317"/>
    </location>
</feature>
<dbReference type="SUPFAM" id="SSF53098">
    <property type="entry name" value="Ribonuclease H-like"/>
    <property type="match status" value="1"/>
</dbReference>